<dbReference type="AlphaFoldDB" id="A0A2A9NB59"/>
<dbReference type="InterPro" id="IPR011990">
    <property type="entry name" value="TPR-like_helical_dom_sf"/>
</dbReference>
<protein>
    <submittedName>
        <fullName evidence="1">Uncharacterized protein</fullName>
    </submittedName>
</protein>
<dbReference type="Gene3D" id="1.25.40.10">
    <property type="entry name" value="Tetratricopeptide repeat domain"/>
    <property type="match status" value="2"/>
</dbReference>
<dbReference type="InterPro" id="IPR019734">
    <property type="entry name" value="TPR_rpt"/>
</dbReference>
<dbReference type="PRINTS" id="PR00381">
    <property type="entry name" value="KINESINLIGHT"/>
</dbReference>
<dbReference type="EMBL" id="KZ302685">
    <property type="protein sequence ID" value="PFH44942.1"/>
    <property type="molecule type" value="Genomic_DNA"/>
</dbReference>
<dbReference type="PANTHER" id="PTHR46082:SF6">
    <property type="entry name" value="AAA+ ATPASE DOMAIN-CONTAINING PROTEIN-RELATED"/>
    <property type="match status" value="1"/>
</dbReference>
<dbReference type="Gene3D" id="3.40.50.300">
    <property type="entry name" value="P-loop containing nucleotide triphosphate hydrolases"/>
    <property type="match status" value="1"/>
</dbReference>
<dbReference type="SUPFAM" id="SSF52540">
    <property type="entry name" value="P-loop containing nucleoside triphosphate hydrolases"/>
    <property type="match status" value="1"/>
</dbReference>
<proteinExistence type="predicted"/>
<dbReference type="SUPFAM" id="SSF48452">
    <property type="entry name" value="TPR-like"/>
    <property type="match status" value="1"/>
</dbReference>
<dbReference type="PANTHER" id="PTHR46082">
    <property type="entry name" value="ATP/GTP-BINDING PROTEIN-RELATED"/>
    <property type="match status" value="1"/>
</dbReference>
<dbReference type="Pfam" id="PF13374">
    <property type="entry name" value="TPR_10"/>
    <property type="match status" value="2"/>
</dbReference>
<dbReference type="InterPro" id="IPR027417">
    <property type="entry name" value="P-loop_NTPase"/>
</dbReference>
<dbReference type="Pfam" id="PF13424">
    <property type="entry name" value="TPR_12"/>
    <property type="match status" value="3"/>
</dbReference>
<evidence type="ECO:0000313" key="2">
    <source>
        <dbReference type="Proteomes" id="UP000242287"/>
    </source>
</evidence>
<gene>
    <name evidence="1" type="ORF">AMATHDRAFT_184845</name>
</gene>
<name>A0A2A9NB59_9AGAR</name>
<organism evidence="1 2">
    <name type="scientific">Amanita thiersii Skay4041</name>
    <dbReference type="NCBI Taxonomy" id="703135"/>
    <lineage>
        <taxon>Eukaryota</taxon>
        <taxon>Fungi</taxon>
        <taxon>Dikarya</taxon>
        <taxon>Basidiomycota</taxon>
        <taxon>Agaricomycotina</taxon>
        <taxon>Agaricomycetes</taxon>
        <taxon>Agaricomycetidae</taxon>
        <taxon>Agaricales</taxon>
        <taxon>Pluteineae</taxon>
        <taxon>Amanitaceae</taxon>
        <taxon>Amanita</taxon>
    </lineage>
</organism>
<accession>A0A2A9NB59</accession>
<sequence>MASESLSQQSWDQQVNMNKEVALNASEVMQLQQSHGDIHRSKLDDVVANPLSIDSLHLNETGTASGFFHQSKDITIGQGVFTEIHGSQYNTTNIFQPQPQPPSPTLNLATKHLSSLFTGQEEYLQKLRKHFNNPSSSIKRRSYLLYGLGGIGKTQICLKFMEEIEDEIPHVFWVDATSEDTIIFSLKAIAQNNALFAGESRPSIHQILQTISKMTETWFMIYDNADGPPSVIQKHLPKGNKGNIIITSRNGALMRLTSNCGTQVIQMKLDEARLLLARAAGLDETSIEDHFEEIVVKLGCIPLAVDMAGAYIQATCCSPAHYLGLFSKQCKRLLNDSKYIEMSDYGYTTYGAWEISMQRIESRAADEKYPGAQSAIKILNTLAFLHHIDVPLDLFKRGIVNYMEDQLEVGIKNALKPELFHLDGAGNWDQYLFNSGIQELLSFSFIQRGVIHNTLSMHPLVHKWISDRLQSLDIQQRYQDARLILCSSVVLDYMIDDYAYWLSIIPHIKANDEYGKDFEIPDAPGDESRVIGFIFEMAGFYAEAEQHLSKLINKCSEEHGQDHPETLIAMHNLAMNYEYQGRWDDSQKLLEEILEAEKLRLGHDHSDTLTTMESLACTYQKQGRWDDAEMLFKEALDARTLKLGHDHPSTLNTIHNLTTTYWHQGKQDDAERLFEEILEATKLALGHDHPNRLATMHNLASTYQYQGKLDDAERLFEEVLESRKLKLGNDHPSTLTTRNGLALTYLHQGKLDDAERLFKGVLEARKQKLGHDHPNTLTTMHNLACTYQKQGRWDDAEKLFKEVLATSKLKLGHDHPGTLTTLHHLATAYQDQGRWDDADNLFCV</sequence>
<reference evidence="1 2" key="1">
    <citation type="submission" date="2014-02" db="EMBL/GenBank/DDBJ databases">
        <title>Transposable element dynamics among asymbiotic and ectomycorrhizal Amanita fungi.</title>
        <authorList>
            <consortium name="DOE Joint Genome Institute"/>
            <person name="Hess J."/>
            <person name="Skrede I."/>
            <person name="Wolfe B."/>
            <person name="LaButti K."/>
            <person name="Ohm R.A."/>
            <person name="Grigoriev I.V."/>
            <person name="Pringle A."/>
        </authorList>
    </citation>
    <scope>NUCLEOTIDE SEQUENCE [LARGE SCALE GENOMIC DNA]</scope>
    <source>
        <strain evidence="1 2">SKay4041</strain>
    </source>
</reference>
<dbReference type="OrthoDB" id="20872at2759"/>
<dbReference type="STRING" id="703135.A0A2A9NB59"/>
<dbReference type="InterPro" id="IPR053137">
    <property type="entry name" value="NLR-like"/>
</dbReference>
<dbReference type="Proteomes" id="UP000242287">
    <property type="component" value="Unassembled WGS sequence"/>
</dbReference>
<keyword evidence="2" id="KW-1185">Reference proteome</keyword>
<dbReference type="SMART" id="SM00028">
    <property type="entry name" value="TPR"/>
    <property type="match status" value="6"/>
</dbReference>
<evidence type="ECO:0000313" key="1">
    <source>
        <dbReference type="EMBL" id="PFH44942.1"/>
    </source>
</evidence>